<dbReference type="AlphaFoldDB" id="A0A397S604"/>
<accession>A0A397S604</accession>
<evidence type="ECO:0000313" key="2">
    <source>
        <dbReference type="Proteomes" id="UP000265703"/>
    </source>
</evidence>
<organism evidence="1 2">
    <name type="scientific">Glomus cerebriforme</name>
    <dbReference type="NCBI Taxonomy" id="658196"/>
    <lineage>
        <taxon>Eukaryota</taxon>
        <taxon>Fungi</taxon>
        <taxon>Fungi incertae sedis</taxon>
        <taxon>Mucoromycota</taxon>
        <taxon>Glomeromycotina</taxon>
        <taxon>Glomeromycetes</taxon>
        <taxon>Glomerales</taxon>
        <taxon>Glomeraceae</taxon>
        <taxon>Glomus</taxon>
    </lineage>
</organism>
<reference evidence="1 2" key="1">
    <citation type="submission" date="2018-06" db="EMBL/GenBank/DDBJ databases">
        <title>Comparative genomics reveals the genomic features of Rhizophagus irregularis, R. cerebriforme, R. diaphanum and Gigaspora rosea, and their symbiotic lifestyle signature.</title>
        <authorList>
            <person name="Morin E."/>
            <person name="San Clemente H."/>
            <person name="Chen E.C.H."/>
            <person name="De La Providencia I."/>
            <person name="Hainaut M."/>
            <person name="Kuo A."/>
            <person name="Kohler A."/>
            <person name="Murat C."/>
            <person name="Tang N."/>
            <person name="Roy S."/>
            <person name="Loubradou J."/>
            <person name="Henrissat B."/>
            <person name="Grigoriev I.V."/>
            <person name="Corradi N."/>
            <person name="Roux C."/>
            <person name="Martin F.M."/>
        </authorList>
    </citation>
    <scope>NUCLEOTIDE SEQUENCE [LARGE SCALE GENOMIC DNA]</scope>
    <source>
        <strain evidence="1 2">DAOM 227022</strain>
    </source>
</reference>
<dbReference type="Proteomes" id="UP000265703">
    <property type="component" value="Unassembled WGS sequence"/>
</dbReference>
<comment type="caution">
    <text evidence="1">The sequence shown here is derived from an EMBL/GenBank/DDBJ whole genome shotgun (WGS) entry which is preliminary data.</text>
</comment>
<gene>
    <name evidence="1" type="ORF">C1645_839233</name>
</gene>
<evidence type="ECO:0000313" key="1">
    <source>
        <dbReference type="EMBL" id="RIA80146.1"/>
    </source>
</evidence>
<sequence length="64" mass="7494">MQGKMFSKLFGPEWKGKRFDSGNLGLKTFAPELEKLKHLALKIQDWKHSASEIWNRKRNFASET</sequence>
<protein>
    <submittedName>
        <fullName evidence="1">Uncharacterized protein</fullName>
    </submittedName>
</protein>
<keyword evidence="2" id="KW-1185">Reference proteome</keyword>
<proteinExistence type="predicted"/>
<name>A0A397S604_9GLOM</name>
<dbReference type="EMBL" id="QKYT01001037">
    <property type="protein sequence ID" value="RIA80146.1"/>
    <property type="molecule type" value="Genomic_DNA"/>
</dbReference>